<protein>
    <submittedName>
        <fullName evidence="2">Uncharacterized protein</fullName>
    </submittedName>
</protein>
<feature type="transmembrane region" description="Helical" evidence="1">
    <location>
        <begin position="39"/>
        <end position="60"/>
    </location>
</feature>
<keyword evidence="3" id="KW-1185">Reference proteome</keyword>
<organism evidence="2 3">
    <name type="scientific">Actinophytocola xanthii</name>
    <dbReference type="NCBI Taxonomy" id="1912961"/>
    <lineage>
        <taxon>Bacteria</taxon>
        <taxon>Bacillati</taxon>
        <taxon>Actinomycetota</taxon>
        <taxon>Actinomycetes</taxon>
        <taxon>Pseudonocardiales</taxon>
        <taxon>Pseudonocardiaceae</taxon>
    </lineage>
</organism>
<sequence length="136" mass="14311">MATTAAVLAFVQAGLTTITTLLMWVGLFGSGGDFEALPLILTIAQTIGIVLLIMGGVQVLGGKSRNLLIAGAALELAICVTWLLQFAMAESEGIDLLEDLKAGGIAIAIGFAVMPALIIFMSVSRQTSEYLRSRRR</sequence>
<keyword evidence="1" id="KW-0472">Membrane</keyword>
<proteinExistence type="predicted"/>
<dbReference type="EMBL" id="MSIE01000047">
    <property type="protein sequence ID" value="OLF14892.1"/>
    <property type="molecule type" value="Genomic_DNA"/>
</dbReference>
<evidence type="ECO:0000313" key="2">
    <source>
        <dbReference type="EMBL" id="OLF14892.1"/>
    </source>
</evidence>
<feature type="transmembrane region" description="Helical" evidence="1">
    <location>
        <begin position="7"/>
        <end position="27"/>
    </location>
</feature>
<keyword evidence="1" id="KW-1133">Transmembrane helix</keyword>
<reference evidence="2 3" key="1">
    <citation type="submission" date="2016-12" db="EMBL/GenBank/DDBJ databases">
        <title>The draft genome sequence of Actinophytocola sp. 11-183.</title>
        <authorList>
            <person name="Wang W."/>
            <person name="Yuan L."/>
        </authorList>
    </citation>
    <scope>NUCLEOTIDE SEQUENCE [LARGE SCALE GENOMIC DNA]</scope>
    <source>
        <strain evidence="2 3">11-183</strain>
    </source>
</reference>
<evidence type="ECO:0000256" key="1">
    <source>
        <dbReference type="SAM" id="Phobius"/>
    </source>
</evidence>
<name>A0A1Q8CKL5_9PSEU</name>
<gene>
    <name evidence="2" type="ORF">BU204_24430</name>
</gene>
<keyword evidence="1" id="KW-0812">Transmembrane</keyword>
<comment type="caution">
    <text evidence="2">The sequence shown here is derived from an EMBL/GenBank/DDBJ whole genome shotgun (WGS) entry which is preliminary data.</text>
</comment>
<evidence type="ECO:0000313" key="3">
    <source>
        <dbReference type="Proteomes" id="UP000185596"/>
    </source>
</evidence>
<dbReference type="AlphaFoldDB" id="A0A1Q8CKL5"/>
<accession>A0A1Q8CKL5</accession>
<feature type="transmembrane region" description="Helical" evidence="1">
    <location>
        <begin position="100"/>
        <end position="123"/>
    </location>
</feature>
<dbReference type="Proteomes" id="UP000185596">
    <property type="component" value="Unassembled WGS sequence"/>
</dbReference>
<feature type="transmembrane region" description="Helical" evidence="1">
    <location>
        <begin position="67"/>
        <end position="88"/>
    </location>
</feature>
<dbReference type="STRING" id="1912961.BU204_24430"/>